<dbReference type="AlphaFoldDB" id="A0A0C9VYG3"/>
<dbReference type="HOGENOM" id="CLU_373402_0_0_1"/>
<evidence type="ECO:0000313" key="3">
    <source>
        <dbReference type="Proteomes" id="UP000053820"/>
    </source>
</evidence>
<feature type="compositionally biased region" description="Basic and acidic residues" evidence="1">
    <location>
        <begin position="274"/>
        <end position="284"/>
    </location>
</feature>
<accession>A0A0C9VYG3</accession>
<feature type="compositionally biased region" description="Acidic residues" evidence="1">
    <location>
        <begin position="586"/>
        <end position="595"/>
    </location>
</feature>
<organism evidence="2 3">
    <name type="scientific">Hydnomerulius pinastri MD-312</name>
    <dbReference type="NCBI Taxonomy" id="994086"/>
    <lineage>
        <taxon>Eukaryota</taxon>
        <taxon>Fungi</taxon>
        <taxon>Dikarya</taxon>
        <taxon>Basidiomycota</taxon>
        <taxon>Agaricomycotina</taxon>
        <taxon>Agaricomycetes</taxon>
        <taxon>Agaricomycetidae</taxon>
        <taxon>Boletales</taxon>
        <taxon>Boletales incertae sedis</taxon>
        <taxon>Leucogyrophana</taxon>
    </lineage>
</organism>
<dbReference type="InterPro" id="IPR009057">
    <property type="entry name" value="Homeodomain-like_sf"/>
</dbReference>
<gene>
    <name evidence="2" type="ORF">HYDPIDRAFT_113374</name>
</gene>
<evidence type="ECO:0000313" key="2">
    <source>
        <dbReference type="EMBL" id="KIJ63385.1"/>
    </source>
</evidence>
<feature type="compositionally biased region" description="Acidic residues" evidence="1">
    <location>
        <begin position="355"/>
        <end position="370"/>
    </location>
</feature>
<dbReference type="OrthoDB" id="435460at2759"/>
<feature type="region of interest" description="Disordered" evidence="1">
    <location>
        <begin position="270"/>
        <end position="744"/>
    </location>
</feature>
<feature type="compositionally biased region" description="Polar residues" evidence="1">
    <location>
        <begin position="446"/>
        <end position="455"/>
    </location>
</feature>
<dbReference type="Proteomes" id="UP000053820">
    <property type="component" value="Unassembled WGS sequence"/>
</dbReference>
<evidence type="ECO:0000256" key="1">
    <source>
        <dbReference type="SAM" id="MobiDB-lite"/>
    </source>
</evidence>
<feature type="compositionally biased region" description="Basic and acidic residues" evidence="1">
    <location>
        <begin position="519"/>
        <end position="531"/>
    </location>
</feature>
<dbReference type="CDD" id="cd11655">
    <property type="entry name" value="rap1_myb-like"/>
    <property type="match status" value="1"/>
</dbReference>
<proteinExistence type="predicted"/>
<protein>
    <recommendedName>
        <fullName evidence="4">DNA-binding protein RAP1</fullName>
    </recommendedName>
</protein>
<evidence type="ECO:0008006" key="4">
    <source>
        <dbReference type="Google" id="ProtNLM"/>
    </source>
</evidence>
<dbReference type="SUPFAM" id="SSF46689">
    <property type="entry name" value="Homeodomain-like"/>
    <property type="match status" value="1"/>
</dbReference>
<feature type="compositionally biased region" description="Acidic residues" evidence="1">
    <location>
        <begin position="228"/>
        <end position="247"/>
    </location>
</feature>
<name>A0A0C9VYG3_9AGAM</name>
<feature type="region of interest" description="Disordered" evidence="1">
    <location>
        <begin position="226"/>
        <end position="250"/>
    </location>
</feature>
<feature type="compositionally biased region" description="Basic and acidic residues" evidence="1">
    <location>
        <begin position="325"/>
        <end position="348"/>
    </location>
</feature>
<feature type="compositionally biased region" description="Acidic residues" evidence="1">
    <location>
        <begin position="607"/>
        <end position="616"/>
    </location>
</feature>
<keyword evidence="3" id="KW-1185">Reference proteome</keyword>
<sequence>MGSRAATAELEPENNIFTKDGFPVRFYFHPSVRDGRDQITRDVENHGGIITNNEREAHVLLVDEEADIELIRRRYYSSTDLFRIQMVVEPRGFVQNCLRAGMYQHLEPKRQGMPGPLPVSMGGRGRQNFTSDDDRYLAYYLATIYPDKATGGRLGGSAYKELMRLAPNPDFQWARRHTAQSWRERYKKQAGRLDPLIDEYAEKLKLVGHTFGHDPRSRRYRLPRYYEQEEEEDEENQQEEGEEEGVEGENGAEGGVAAARDFLAANEGDLIPFGERDDGPRAEQAEEGELVQRKRPRPHSDARRQSDLQESPAKRARVASPSSRMIERRVSGVEQGRRQSSLPRKDDEMGPDPPVEGEDDDLFGDQEYGDEVQYNFDQAADIENPMPHSPRSPTGTGDLGPEATQRTLVESPRVSNKVHNEAPSSSLSGRRPPESRSRQSPAQVLPPSSQMTLVATQDHAAPVPSGPRAAPINTRPAGSGSNASRLRNRAVPAPSTDAPYRNTRARSQSVDPEPVIAQTKDKGKGKLKQVELDPVPEDDPFGSDEPEHPEVSAPVASTSGLHTKETFDDEMAVEDLLEGPSLSDDFLSEDEEDDGSPVLPRFQIIEGSDEPSDSDDIETHRSLRQSNPTESRQSEEEHSSASSDSGLEDDDGDNEERLRRMANASLSQAPLGSAPLRRTTRSIAQRVAQASPARSQQIQDHLREPPFPSPGTRAREVVDRTNQAKRKLPYTPPAGSKAAKMRRG</sequence>
<dbReference type="Gene3D" id="1.10.10.60">
    <property type="entry name" value="Homeodomain-like"/>
    <property type="match status" value="1"/>
</dbReference>
<feature type="compositionally biased region" description="Acidic residues" evidence="1">
    <location>
        <begin position="534"/>
        <end position="544"/>
    </location>
</feature>
<feature type="compositionally biased region" description="Acidic residues" evidence="1">
    <location>
        <begin position="567"/>
        <end position="577"/>
    </location>
</feature>
<reference evidence="2 3" key="1">
    <citation type="submission" date="2014-04" db="EMBL/GenBank/DDBJ databases">
        <title>Evolutionary Origins and Diversification of the Mycorrhizal Mutualists.</title>
        <authorList>
            <consortium name="DOE Joint Genome Institute"/>
            <consortium name="Mycorrhizal Genomics Consortium"/>
            <person name="Kohler A."/>
            <person name="Kuo A."/>
            <person name="Nagy L.G."/>
            <person name="Floudas D."/>
            <person name="Copeland A."/>
            <person name="Barry K.W."/>
            <person name="Cichocki N."/>
            <person name="Veneault-Fourrey C."/>
            <person name="LaButti K."/>
            <person name="Lindquist E.A."/>
            <person name="Lipzen A."/>
            <person name="Lundell T."/>
            <person name="Morin E."/>
            <person name="Murat C."/>
            <person name="Riley R."/>
            <person name="Ohm R."/>
            <person name="Sun H."/>
            <person name="Tunlid A."/>
            <person name="Henrissat B."/>
            <person name="Grigoriev I.V."/>
            <person name="Hibbett D.S."/>
            <person name="Martin F."/>
        </authorList>
    </citation>
    <scope>NUCLEOTIDE SEQUENCE [LARGE SCALE GENOMIC DNA]</scope>
    <source>
        <strain evidence="2 3">MD-312</strain>
    </source>
</reference>
<dbReference type="EMBL" id="KN839851">
    <property type="protein sequence ID" value="KIJ63385.1"/>
    <property type="molecule type" value="Genomic_DNA"/>
</dbReference>
<feature type="compositionally biased region" description="Basic and acidic residues" evidence="1">
    <location>
        <begin position="298"/>
        <end position="307"/>
    </location>
</feature>